<keyword evidence="1" id="KW-0812">Transmembrane</keyword>
<feature type="transmembrane region" description="Helical" evidence="1">
    <location>
        <begin position="46"/>
        <end position="66"/>
    </location>
</feature>
<keyword evidence="1" id="KW-0472">Membrane</keyword>
<protein>
    <submittedName>
        <fullName evidence="2">Uncharacterized protein</fullName>
    </submittedName>
</protein>
<accession>A0A9D7K136</accession>
<keyword evidence="1" id="KW-1133">Transmembrane helix</keyword>
<reference evidence="2" key="1">
    <citation type="submission" date="2020-10" db="EMBL/GenBank/DDBJ databases">
        <title>Connecting structure to function with the recovery of over 1000 high-quality activated sludge metagenome-assembled genomes encoding full-length rRNA genes using long-read sequencing.</title>
        <authorList>
            <person name="Singleton C.M."/>
            <person name="Petriglieri F."/>
            <person name="Kristensen J.M."/>
            <person name="Kirkegaard R.H."/>
            <person name="Michaelsen T.Y."/>
            <person name="Andersen M.H."/>
            <person name="Karst S.M."/>
            <person name="Dueholm M.S."/>
            <person name="Nielsen P.H."/>
            <person name="Albertsen M."/>
        </authorList>
    </citation>
    <scope>NUCLEOTIDE SEQUENCE</scope>
    <source>
        <strain evidence="2">Hirt_18-Q3-R61-65_BATAC.395</strain>
    </source>
</reference>
<gene>
    <name evidence="2" type="ORF">IPL58_06665</name>
</gene>
<name>A0A9D7K136_9PROT</name>
<dbReference type="EMBL" id="JADJUC010000005">
    <property type="protein sequence ID" value="MBK8523816.1"/>
    <property type="molecule type" value="Genomic_DNA"/>
</dbReference>
<proteinExistence type="predicted"/>
<feature type="transmembrane region" description="Helical" evidence="1">
    <location>
        <begin position="12"/>
        <end position="34"/>
    </location>
</feature>
<organism evidence="2 3">
    <name type="scientific">Candidatus Proximibacter danicus</name>
    <dbReference type="NCBI Taxonomy" id="2954365"/>
    <lineage>
        <taxon>Bacteria</taxon>
        <taxon>Pseudomonadati</taxon>
        <taxon>Pseudomonadota</taxon>
        <taxon>Betaproteobacteria</taxon>
        <taxon>Candidatus Proximibacter</taxon>
    </lineage>
</organism>
<dbReference type="Proteomes" id="UP000886689">
    <property type="component" value="Unassembled WGS sequence"/>
</dbReference>
<evidence type="ECO:0000313" key="2">
    <source>
        <dbReference type="EMBL" id="MBK8523816.1"/>
    </source>
</evidence>
<comment type="caution">
    <text evidence="2">The sequence shown here is derived from an EMBL/GenBank/DDBJ whole genome shotgun (WGS) entry which is preliminary data.</text>
</comment>
<sequence>MAHPGKPMVLPPMFFVASISASLFFAAGLIGIFAPQVAPVLADRPIAFACIGAGAVLEMWAIAQLLGTMRQNKPR</sequence>
<dbReference type="AlphaFoldDB" id="A0A9D7K136"/>
<evidence type="ECO:0000313" key="3">
    <source>
        <dbReference type="Proteomes" id="UP000886689"/>
    </source>
</evidence>
<evidence type="ECO:0000256" key="1">
    <source>
        <dbReference type="SAM" id="Phobius"/>
    </source>
</evidence>